<keyword evidence="3" id="KW-1185">Reference proteome</keyword>
<accession>A0ABX9WCS0</accession>
<dbReference type="Pfam" id="PF08734">
    <property type="entry name" value="GYD"/>
    <property type="match status" value="1"/>
</dbReference>
<reference evidence="2 3" key="1">
    <citation type="submission" date="2018-11" db="EMBL/GenBank/DDBJ databases">
        <title>Micromonospora sp. PPF5-17, a new actinomycetes isolated from a hot spring soil.</title>
        <authorList>
            <person name="Thawai C."/>
        </authorList>
    </citation>
    <scope>NUCLEOTIDE SEQUENCE [LARGE SCALE GENOMIC DNA]</scope>
    <source>
        <strain evidence="2 3">PPF5-17</strain>
    </source>
</reference>
<evidence type="ECO:0000313" key="3">
    <source>
        <dbReference type="Proteomes" id="UP000280698"/>
    </source>
</evidence>
<evidence type="ECO:0000256" key="1">
    <source>
        <dbReference type="SAM" id="MobiDB-lite"/>
    </source>
</evidence>
<gene>
    <name evidence="2" type="ORF">EFE23_18585</name>
</gene>
<comment type="caution">
    <text evidence="2">The sequence shown here is derived from an EMBL/GenBank/DDBJ whole genome shotgun (WGS) entry which is preliminary data.</text>
</comment>
<protein>
    <submittedName>
        <fullName evidence="2">GYD domain-containing protein</fullName>
    </submittedName>
</protein>
<name>A0ABX9WCS0_9ACTN</name>
<feature type="compositionally biased region" description="Low complexity" evidence="1">
    <location>
        <begin position="49"/>
        <end position="61"/>
    </location>
</feature>
<feature type="region of interest" description="Disordered" evidence="1">
    <location>
        <begin position="1"/>
        <end position="66"/>
    </location>
</feature>
<organism evidence="2 3">
    <name type="scientific">Micromonospora solifontis</name>
    <dbReference type="NCBI Taxonomy" id="2487138"/>
    <lineage>
        <taxon>Bacteria</taxon>
        <taxon>Bacillati</taxon>
        <taxon>Actinomycetota</taxon>
        <taxon>Actinomycetes</taxon>
        <taxon>Micromonosporales</taxon>
        <taxon>Micromonosporaceae</taxon>
        <taxon>Micromonospora</taxon>
    </lineage>
</organism>
<evidence type="ECO:0000313" key="2">
    <source>
        <dbReference type="EMBL" id="RNL96998.1"/>
    </source>
</evidence>
<dbReference type="InterPro" id="IPR014845">
    <property type="entry name" value="GYD/TTHA1554"/>
</dbReference>
<sequence length="172" mass="17899">MIRAASRRGRDGIRAAAPGAGRVPRWSARRSAGTCVRRPGRRAPNVTTAGPGSRAASESSGRGTGDVPTFLLQSTYTAEGLKGLIQDGGTRRAEVVRALVENAGGQLSSLHFAFADRDTYVLCDLPDHRAAAALAIAIGAARGLRVQVTPLLSPAEVDEAARMPIGYTPPGE</sequence>
<dbReference type="EMBL" id="RJLN01000054">
    <property type="protein sequence ID" value="RNL96998.1"/>
    <property type="molecule type" value="Genomic_DNA"/>
</dbReference>
<proteinExistence type="predicted"/>
<dbReference type="Proteomes" id="UP000280698">
    <property type="component" value="Unassembled WGS sequence"/>
</dbReference>